<evidence type="ECO:0000313" key="1">
    <source>
        <dbReference type="EMBL" id="CAE8628633.1"/>
    </source>
</evidence>
<dbReference type="AlphaFoldDB" id="A0A813GTJ4"/>
<accession>A0A813GTJ4</accession>
<dbReference type="Proteomes" id="UP000654075">
    <property type="component" value="Unassembled WGS sequence"/>
</dbReference>
<protein>
    <submittedName>
        <fullName evidence="1">Uncharacterized protein</fullName>
    </submittedName>
</protein>
<gene>
    <name evidence="1" type="ORF">PGLA1383_LOCUS45240</name>
</gene>
<dbReference type="EMBL" id="CAJNNV010029443">
    <property type="protein sequence ID" value="CAE8628633.1"/>
    <property type="molecule type" value="Genomic_DNA"/>
</dbReference>
<proteinExistence type="predicted"/>
<comment type="caution">
    <text evidence="1">The sequence shown here is derived from an EMBL/GenBank/DDBJ whole genome shotgun (WGS) entry which is preliminary data.</text>
</comment>
<sequence>MNFLHKGLDFVLVLHGTTITNTTGMVGDLVLKFACCHDNDTSNNLMIFSKDGKVHMAVNESFTHTWQPKFRQAHKIDALFAFFVRVRERPTGSTLTLVESRREA</sequence>
<organism evidence="1 2">
    <name type="scientific">Polarella glacialis</name>
    <name type="common">Dinoflagellate</name>
    <dbReference type="NCBI Taxonomy" id="89957"/>
    <lineage>
        <taxon>Eukaryota</taxon>
        <taxon>Sar</taxon>
        <taxon>Alveolata</taxon>
        <taxon>Dinophyceae</taxon>
        <taxon>Suessiales</taxon>
        <taxon>Suessiaceae</taxon>
        <taxon>Polarella</taxon>
    </lineage>
</organism>
<name>A0A813GTJ4_POLGL</name>
<reference evidence="1" key="1">
    <citation type="submission" date="2021-02" db="EMBL/GenBank/DDBJ databases">
        <authorList>
            <person name="Dougan E. K."/>
            <person name="Rhodes N."/>
            <person name="Thang M."/>
            <person name="Chan C."/>
        </authorList>
    </citation>
    <scope>NUCLEOTIDE SEQUENCE</scope>
</reference>
<evidence type="ECO:0000313" key="2">
    <source>
        <dbReference type="Proteomes" id="UP000654075"/>
    </source>
</evidence>
<keyword evidence="2" id="KW-1185">Reference proteome</keyword>